<dbReference type="CDD" id="cd00190">
    <property type="entry name" value="Tryp_SPc"/>
    <property type="match status" value="1"/>
</dbReference>
<keyword evidence="2" id="KW-0106">Calcium</keyword>
<protein>
    <submittedName>
        <fullName evidence="8">Serine protease easter</fullName>
    </submittedName>
</protein>
<dbReference type="InterPro" id="IPR009003">
    <property type="entry name" value="Peptidase_S1_PA"/>
</dbReference>
<dbReference type="GO" id="GO:0006508">
    <property type="term" value="P:proteolysis"/>
    <property type="evidence" value="ECO:0007669"/>
    <property type="project" value="UniProtKB-KW"/>
</dbReference>
<feature type="domain" description="Peptidase S1" evidence="7">
    <location>
        <begin position="1"/>
        <end position="243"/>
    </location>
</feature>
<dbReference type="InterPro" id="IPR001314">
    <property type="entry name" value="Peptidase_S1A"/>
</dbReference>
<dbReference type="EMBL" id="GAKP01001364">
    <property type="protein sequence ID" value="JAC57588.1"/>
    <property type="molecule type" value="Transcribed_RNA"/>
</dbReference>
<dbReference type="PROSITE" id="PS00134">
    <property type="entry name" value="TRYPSIN_HIS"/>
    <property type="match status" value="1"/>
</dbReference>
<accession>A0A034WUY5</accession>
<evidence type="ECO:0000256" key="5">
    <source>
        <dbReference type="ARBA" id="ARBA00023180"/>
    </source>
</evidence>
<keyword evidence="5" id="KW-0325">Glycoprotein</keyword>
<name>A0A034WUY5_BACDO</name>
<dbReference type="PANTHER" id="PTHR24256">
    <property type="entry name" value="TRYPTASE-RELATED"/>
    <property type="match status" value="1"/>
</dbReference>
<dbReference type="GO" id="GO:0004252">
    <property type="term" value="F:serine-type endopeptidase activity"/>
    <property type="evidence" value="ECO:0007669"/>
    <property type="project" value="InterPro"/>
</dbReference>
<dbReference type="SUPFAM" id="SSF50494">
    <property type="entry name" value="Trypsin-like serine proteases"/>
    <property type="match status" value="1"/>
</dbReference>
<dbReference type="OrthoDB" id="7953569at2759"/>
<keyword evidence="4" id="KW-1015">Disulfide bond</keyword>
<dbReference type="AlphaFoldDB" id="A0A034WUY5"/>
<keyword evidence="1" id="KW-0732">Signal</keyword>
<gene>
    <name evidence="8" type="primary">EAST</name>
</gene>
<evidence type="ECO:0000313" key="8">
    <source>
        <dbReference type="EMBL" id="JAC57588.1"/>
    </source>
</evidence>
<dbReference type="InterPro" id="IPR018114">
    <property type="entry name" value="TRYPSIN_HIS"/>
</dbReference>
<evidence type="ECO:0000256" key="1">
    <source>
        <dbReference type="ARBA" id="ARBA00022729"/>
    </source>
</evidence>
<evidence type="ECO:0000256" key="6">
    <source>
        <dbReference type="ARBA" id="ARBA00024195"/>
    </source>
</evidence>
<evidence type="ECO:0000256" key="4">
    <source>
        <dbReference type="ARBA" id="ARBA00023157"/>
    </source>
</evidence>
<evidence type="ECO:0000256" key="2">
    <source>
        <dbReference type="ARBA" id="ARBA00022837"/>
    </source>
</evidence>
<dbReference type="PRINTS" id="PR00722">
    <property type="entry name" value="CHYMOTRYPSIN"/>
</dbReference>
<dbReference type="SMART" id="SM00020">
    <property type="entry name" value="Tryp_SPc"/>
    <property type="match status" value="1"/>
</dbReference>
<evidence type="ECO:0000259" key="7">
    <source>
        <dbReference type="PROSITE" id="PS50240"/>
    </source>
</evidence>
<organism evidence="8">
    <name type="scientific">Bactrocera dorsalis</name>
    <name type="common">Oriental fruit fly</name>
    <name type="synonym">Dacus dorsalis</name>
    <dbReference type="NCBI Taxonomy" id="27457"/>
    <lineage>
        <taxon>Eukaryota</taxon>
        <taxon>Metazoa</taxon>
        <taxon>Ecdysozoa</taxon>
        <taxon>Arthropoda</taxon>
        <taxon>Hexapoda</taxon>
        <taxon>Insecta</taxon>
        <taxon>Pterygota</taxon>
        <taxon>Neoptera</taxon>
        <taxon>Endopterygota</taxon>
        <taxon>Diptera</taxon>
        <taxon>Brachycera</taxon>
        <taxon>Muscomorpha</taxon>
        <taxon>Tephritoidea</taxon>
        <taxon>Tephritidae</taxon>
        <taxon>Bactrocera</taxon>
        <taxon>Bactrocera</taxon>
    </lineage>
</organism>
<sequence length="245" mass="27750">MYLTEMGKTRPYCGGTLIHKRFVLTAAHCLYENEPEWTLTGVRLGVWATTVMQDCKNQALVDQIDCESISIDLAVSKVIKHPEYESLYNDLALLQLTESVHTTRYVAPICLPFETEHVSASFNDDKILQISGWGAHLFEEVAEFKMKSIVHISSLEQFKDRFLTEAGINLTAKHVCAKDKAVHDNKILDSGGALMSLANVGKMQSYFLLGVEAISYEIPPEQGFPFIFTRISPYLDWIKREIREN</sequence>
<evidence type="ECO:0000256" key="3">
    <source>
        <dbReference type="ARBA" id="ARBA00023145"/>
    </source>
</evidence>
<keyword evidence="8" id="KW-0645">Protease</keyword>
<dbReference type="FunFam" id="2.40.10.10:FF:000028">
    <property type="entry name" value="Serine protease easter"/>
    <property type="match status" value="1"/>
</dbReference>
<comment type="similarity">
    <text evidence="6">Belongs to the peptidase S1 family. CLIP subfamily.</text>
</comment>
<dbReference type="Gene3D" id="2.40.10.10">
    <property type="entry name" value="Trypsin-like serine proteases"/>
    <property type="match status" value="2"/>
</dbReference>
<dbReference type="Pfam" id="PF00089">
    <property type="entry name" value="Trypsin"/>
    <property type="match status" value="1"/>
</dbReference>
<proteinExistence type="inferred from homology"/>
<dbReference type="PROSITE" id="PS50240">
    <property type="entry name" value="TRYPSIN_DOM"/>
    <property type="match status" value="1"/>
</dbReference>
<keyword evidence="8" id="KW-0378">Hydrolase</keyword>
<dbReference type="InterPro" id="IPR043504">
    <property type="entry name" value="Peptidase_S1_PA_chymotrypsin"/>
</dbReference>
<dbReference type="InterPro" id="IPR001254">
    <property type="entry name" value="Trypsin_dom"/>
</dbReference>
<reference evidence="8" key="1">
    <citation type="journal article" date="2014" name="BMC Genomics">
        <title>Characterizing the developmental transcriptome of the oriental fruit fly, Bactrocera dorsalis (Diptera: Tephritidae) through comparative genomic analysis with Drosophila melanogaster utilizing modENCODE datasets.</title>
        <authorList>
            <person name="Geib S.M."/>
            <person name="Calla B."/>
            <person name="Hall B."/>
            <person name="Hou S."/>
            <person name="Manoukis N.C."/>
        </authorList>
    </citation>
    <scope>NUCLEOTIDE SEQUENCE</scope>
    <source>
        <strain evidence="8">Punador</strain>
    </source>
</reference>
<dbReference type="InterPro" id="IPR051487">
    <property type="entry name" value="Ser/Thr_Proteases_Immune/Dev"/>
</dbReference>
<keyword evidence="3" id="KW-0865">Zymogen</keyword>